<dbReference type="InterPro" id="IPR028349">
    <property type="entry name" value="PafC-like"/>
</dbReference>
<evidence type="ECO:0000259" key="2">
    <source>
        <dbReference type="Pfam" id="PF19187"/>
    </source>
</evidence>
<reference evidence="4 5" key="1">
    <citation type="submission" date="2021-01" db="EMBL/GenBank/DDBJ databases">
        <title>Identification and Characterization of Corynebacterium sp.</title>
        <authorList>
            <person name="Luo Q."/>
            <person name="Qu P."/>
            <person name="Chen Q."/>
        </authorList>
    </citation>
    <scope>NUCLEOTIDE SEQUENCE [LARGE SCALE GENOMIC DNA]</scope>
    <source>
        <strain evidence="4 5">MC-18</strain>
    </source>
</reference>
<dbReference type="AlphaFoldDB" id="A0AAW5HQH2"/>
<protein>
    <submittedName>
        <fullName evidence="4">WYL domain-containing protein</fullName>
    </submittedName>
</protein>
<evidence type="ECO:0000259" key="3">
    <source>
        <dbReference type="Pfam" id="PF25583"/>
    </source>
</evidence>
<dbReference type="InterPro" id="IPR051534">
    <property type="entry name" value="CBASS_pafABC_assoc_protein"/>
</dbReference>
<feature type="domain" description="WCX" evidence="3">
    <location>
        <begin position="246"/>
        <end position="305"/>
    </location>
</feature>
<dbReference type="RefSeq" id="WP_252930890.1">
    <property type="nucleotide sequence ID" value="NZ_JAEUWV010000001.1"/>
</dbReference>
<dbReference type="PIRSF" id="PIRSF016838">
    <property type="entry name" value="PafC"/>
    <property type="match status" value="1"/>
</dbReference>
<accession>A0AAW5HQH2</accession>
<proteinExistence type="predicted"/>
<dbReference type="PROSITE" id="PS52050">
    <property type="entry name" value="WYL"/>
    <property type="match status" value="1"/>
</dbReference>
<dbReference type="Pfam" id="PF25583">
    <property type="entry name" value="WCX"/>
    <property type="match status" value="1"/>
</dbReference>
<gene>
    <name evidence="4" type="ORF">JMN37_01810</name>
</gene>
<feature type="domain" description="WYL" evidence="1">
    <location>
        <begin position="144"/>
        <end position="209"/>
    </location>
</feature>
<evidence type="ECO:0000313" key="5">
    <source>
        <dbReference type="Proteomes" id="UP001205920"/>
    </source>
</evidence>
<dbReference type="InterPro" id="IPR043839">
    <property type="entry name" value="PafC_HTH"/>
</dbReference>
<dbReference type="Proteomes" id="UP001205920">
    <property type="component" value="Unassembled WGS sequence"/>
</dbReference>
<dbReference type="InterPro" id="IPR057727">
    <property type="entry name" value="WCX_dom"/>
</dbReference>
<dbReference type="PANTHER" id="PTHR34580:SF1">
    <property type="entry name" value="PROTEIN PAFC"/>
    <property type="match status" value="1"/>
</dbReference>
<comment type="caution">
    <text evidence="4">The sequence shown here is derived from an EMBL/GenBank/DDBJ whole genome shotgun (WGS) entry which is preliminary data.</text>
</comment>
<dbReference type="EMBL" id="JAEUWV010000001">
    <property type="protein sequence ID" value="MCO6393723.1"/>
    <property type="molecule type" value="Genomic_DNA"/>
</dbReference>
<dbReference type="InterPro" id="IPR026881">
    <property type="entry name" value="WYL_dom"/>
</dbReference>
<keyword evidence="5" id="KW-1185">Reference proteome</keyword>
<dbReference type="PANTHER" id="PTHR34580">
    <property type="match status" value="1"/>
</dbReference>
<dbReference type="Pfam" id="PF13280">
    <property type="entry name" value="WYL"/>
    <property type="match status" value="1"/>
</dbReference>
<evidence type="ECO:0000259" key="1">
    <source>
        <dbReference type="Pfam" id="PF13280"/>
    </source>
</evidence>
<evidence type="ECO:0000313" key="4">
    <source>
        <dbReference type="EMBL" id="MCO6393723.1"/>
    </source>
</evidence>
<name>A0AAW5HQH2_9CORY</name>
<feature type="domain" description="PafC HTH" evidence="2">
    <location>
        <begin position="12"/>
        <end position="124"/>
    </location>
</feature>
<dbReference type="Pfam" id="PF19187">
    <property type="entry name" value="HTH_PafC"/>
    <property type="match status" value="1"/>
</dbReference>
<sequence length="313" mass="34552">MKQDTAVERQVRLARLLNLLSYLSQHPDRSPMEIARDIGTDAEQVKSDLAMLHLSGVGNGPGEMIDLKHSWTEVTVIDDQGLSRPLRLTPTEANTLLLLLDSFETMPGLLDQAALSSAAEKLRAVVGSTSVLDADGEQSDQESILGILQSGLQQGVQVQVTYFSPSSDTLRERQLTGIRFFHQGGHTYFTALDRGEEKSFRTDRIREARLTEVPADRSAVGKTFDGSDPFGFDSENIANLLVSSDATWLADYWEIEIGDAYDDGRIEATMVYGSADWLIRFCLSQGDRIELIGPPELADEARRRAFSGLEALE</sequence>
<organism evidence="4 5">
    <name type="scientific">Corynebacterium lipophilum</name>
    <dbReference type="NCBI Taxonomy" id="2804918"/>
    <lineage>
        <taxon>Bacteria</taxon>
        <taxon>Bacillati</taxon>
        <taxon>Actinomycetota</taxon>
        <taxon>Actinomycetes</taxon>
        <taxon>Mycobacteriales</taxon>
        <taxon>Corynebacteriaceae</taxon>
        <taxon>Corynebacterium</taxon>
    </lineage>
</organism>